<dbReference type="STRING" id="1162668.LFE_0450"/>
<proteinExistence type="predicted"/>
<dbReference type="AlphaFoldDB" id="I0ILM1"/>
<dbReference type="Proteomes" id="UP000007382">
    <property type="component" value="Chromosome"/>
</dbReference>
<evidence type="ECO:0000313" key="3">
    <source>
        <dbReference type="Proteomes" id="UP000007382"/>
    </source>
</evidence>
<dbReference type="HOGENOM" id="CLU_813273_0_0_0"/>
<protein>
    <recommendedName>
        <fullName evidence="4">LPP20 lipoprotein</fullName>
    </recommendedName>
</protein>
<gene>
    <name evidence="2" type="ordered locus">LFE_0450</name>
</gene>
<sequence>MSHPFRIKVLSAVLVFSSILAGCATSSSNGAWWETGMSSSYPRSTYLTASGFGSSVDRAKSDAMKNLSGIIRSKVKSQSVSIRTESDTTQHFLRREHLDVSTDAVLKGVYFPKVQFDSHQNGYYALAVLNRKKATQALSSELSSLRLRILSKKTQLEGVSDPVHQARLLVRIIEIEKKAIKKSQELSGLSGMHPILGFSIGDDSEKLMNLFSKYLTFAVHITGDTYGSSVVTDQITQLLGEDGFRPSTGNPSILIQGDVHTGQVPAPPGSPYTFIGFNSAIAVVDVNRRQTVQTVLKSGRDAGNDLSQAQRLLEGRLKKSISRPVVRTVEDYILHPERLVH</sequence>
<dbReference type="Gene3D" id="3.10.28.20">
    <property type="entry name" value="Acetamidase/Formamidase-like domains"/>
    <property type="match status" value="1"/>
</dbReference>
<accession>I0ILM1</accession>
<keyword evidence="3" id="KW-1185">Reference proteome</keyword>
<feature type="signal peptide" evidence="1">
    <location>
        <begin position="1"/>
        <end position="21"/>
    </location>
</feature>
<name>I0ILM1_LEPFC</name>
<reference evidence="2 3" key="1">
    <citation type="journal article" date="2012" name="J. Bacteriol.">
        <title>Complete Genome Sequence of Leptospirillum ferrooxidans Strain C2-3, Isolated from a Fresh Volcanic Ash Deposit on the Island of Miyake, Japan.</title>
        <authorList>
            <person name="Fujimura R."/>
            <person name="Sato Y."/>
            <person name="Nishizawa T."/>
            <person name="Oshima K."/>
            <person name="Kim S.-W."/>
            <person name="Hattori M."/>
            <person name="Kamijo T."/>
            <person name="Ohta H."/>
        </authorList>
    </citation>
    <scope>NUCLEOTIDE SEQUENCE [LARGE SCALE GENOMIC DNA]</scope>
    <source>
        <strain evidence="2 3">C2-3</strain>
    </source>
</reference>
<dbReference type="KEGG" id="lfc:LFE_0450"/>
<dbReference type="RefSeq" id="WP_014448663.1">
    <property type="nucleotide sequence ID" value="NC_017094.1"/>
</dbReference>
<evidence type="ECO:0000313" key="2">
    <source>
        <dbReference type="EMBL" id="BAM06170.1"/>
    </source>
</evidence>
<keyword evidence="1" id="KW-0732">Signal</keyword>
<feature type="chain" id="PRO_5003629844" description="LPP20 lipoprotein" evidence="1">
    <location>
        <begin position="22"/>
        <end position="341"/>
    </location>
</feature>
<dbReference type="PATRIC" id="fig|1162668.3.peg.530"/>
<dbReference type="EMBL" id="AP012342">
    <property type="protein sequence ID" value="BAM06170.1"/>
    <property type="molecule type" value="Genomic_DNA"/>
</dbReference>
<dbReference type="PROSITE" id="PS51257">
    <property type="entry name" value="PROKAR_LIPOPROTEIN"/>
    <property type="match status" value="1"/>
</dbReference>
<dbReference type="eggNOG" id="ENOG503107C">
    <property type="taxonomic scope" value="Bacteria"/>
</dbReference>
<organism evidence="2 3">
    <name type="scientific">Leptospirillum ferrooxidans (strain C2-3)</name>
    <dbReference type="NCBI Taxonomy" id="1162668"/>
    <lineage>
        <taxon>Bacteria</taxon>
        <taxon>Pseudomonadati</taxon>
        <taxon>Nitrospirota</taxon>
        <taxon>Nitrospiria</taxon>
        <taxon>Nitrospirales</taxon>
        <taxon>Nitrospiraceae</taxon>
        <taxon>Leptospirillum</taxon>
    </lineage>
</organism>
<evidence type="ECO:0000256" key="1">
    <source>
        <dbReference type="SAM" id="SignalP"/>
    </source>
</evidence>
<evidence type="ECO:0008006" key="4">
    <source>
        <dbReference type="Google" id="ProtNLM"/>
    </source>
</evidence>
<reference evidence="3" key="2">
    <citation type="submission" date="2012-03" db="EMBL/GenBank/DDBJ databases">
        <title>The complete genome sequence of the pioneer microbe on fresh volcanic deposit, Leptospirillum ferrooxidans strain C2-3.</title>
        <authorList>
            <person name="Fujimura R."/>
            <person name="Sato Y."/>
            <person name="Nishizawa T."/>
            <person name="Nanba K."/>
            <person name="Oshima K."/>
            <person name="Hattori M."/>
            <person name="Kamijo T."/>
            <person name="Ohta H."/>
        </authorList>
    </citation>
    <scope>NUCLEOTIDE SEQUENCE [LARGE SCALE GENOMIC DNA]</scope>
    <source>
        <strain evidence="3">C2-3</strain>
    </source>
</reference>